<comment type="similarity">
    <text evidence="4 14">Belongs to the cytochrome P450 family.</text>
</comment>
<evidence type="ECO:0000256" key="8">
    <source>
        <dbReference type="ARBA" id="ARBA00022848"/>
    </source>
</evidence>
<evidence type="ECO:0000256" key="14">
    <source>
        <dbReference type="RuleBase" id="RU000461"/>
    </source>
</evidence>
<dbReference type="GO" id="GO:0016705">
    <property type="term" value="F:oxidoreductase activity, acting on paired donors, with incorporation or reduction of molecular oxygen"/>
    <property type="evidence" value="ECO:0007669"/>
    <property type="project" value="InterPro"/>
</dbReference>
<sequence>MTMAVTKFSVDNFQWLSLSVIIVLALIKLVQRINFSSTFRHIPGPKAYPLLGNCLDIVGKSTTEFFTFVSEQCATYKGSFVLWVGPYPKVYFLTPENTQTILSSTEYIDKSLEYNLLDDWLGTGLVTSSGPKWHHRRKILTPAFHYNILETMLEPIQHVADILVERLRDEADKEEEEANKGFNVLEYMKLAALDVICETTMGYYLGALKNLNSNYIKAVQIVTEISMKRFMNPLLQYDMLFKRTEQGRTYYKELAVIHDFTLGVIKERRQLLLQKLSNNEEQSDEKYTSGSKKRPTAFLDLCLQLPELSDSDVREEVDTFMFAGHDTTAGVASFTLFALGHQLDIQKRIVQEAESVGFYDGPPTAQTLASMEYLERCIKESLRLYPPVPVIARQLYQPLKTPSMVVPAGCAVFIHVYEQHRNPEYFPEPNRFNPDRFLEKFKHPYAYVPFSAGPRNCIGQKVAMISQKILIANILRKYVVQSLVKPEDLHLAQNIVLESEGGLKVRLKYR</sequence>
<evidence type="ECO:0000256" key="13">
    <source>
        <dbReference type="PIRSR" id="PIRSR602401-1"/>
    </source>
</evidence>
<keyword evidence="9 14" id="KW-0560">Oxidoreductase</keyword>
<dbReference type="InterPro" id="IPR017972">
    <property type="entry name" value="Cyt_P450_CS"/>
</dbReference>
<keyword evidence="10 13" id="KW-0408">Iron</keyword>
<evidence type="ECO:0000256" key="6">
    <source>
        <dbReference type="ARBA" id="ARBA00022723"/>
    </source>
</evidence>
<protein>
    <submittedName>
        <fullName evidence="16">Cytochrome P450 4C1</fullName>
    </submittedName>
</protein>
<comment type="subcellular location">
    <subcellularLocation>
        <location evidence="3">Endoplasmic reticulum membrane</location>
        <topology evidence="3">Peripheral membrane protein</topology>
    </subcellularLocation>
    <subcellularLocation>
        <location evidence="2">Microsome membrane</location>
        <topology evidence="2">Peripheral membrane protein</topology>
    </subcellularLocation>
</comment>
<proteinExistence type="inferred from homology"/>
<evidence type="ECO:0000256" key="5">
    <source>
        <dbReference type="ARBA" id="ARBA00022617"/>
    </source>
</evidence>
<dbReference type="GO" id="GO:0020037">
    <property type="term" value="F:heme binding"/>
    <property type="evidence" value="ECO:0007669"/>
    <property type="project" value="InterPro"/>
</dbReference>
<evidence type="ECO:0000256" key="2">
    <source>
        <dbReference type="ARBA" id="ARBA00004174"/>
    </source>
</evidence>
<keyword evidence="11 14" id="KW-0503">Monooxygenase</keyword>
<reference evidence="16" key="1">
    <citation type="submission" date="2021-05" db="EMBL/GenBank/DDBJ databases">
        <authorList>
            <person name="Alioto T."/>
            <person name="Alioto T."/>
            <person name="Gomez Garrido J."/>
        </authorList>
    </citation>
    <scope>NUCLEOTIDE SEQUENCE</scope>
</reference>
<keyword evidence="15" id="KW-1133">Transmembrane helix</keyword>
<dbReference type="PRINTS" id="PR00385">
    <property type="entry name" value="P450"/>
</dbReference>
<name>A0A8D8RG18_9HEMI</name>
<dbReference type="GO" id="GO:0004497">
    <property type="term" value="F:monooxygenase activity"/>
    <property type="evidence" value="ECO:0007669"/>
    <property type="project" value="UniProtKB-KW"/>
</dbReference>
<dbReference type="EMBL" id="HBUF01163371">
    <property type="protein sequence ID" value="CAG6650678.1"/>
    <property type="molecule type" value="Transcribed_RNA"/>
</dbReference>
<feature type="binding site" description="axial binding residue" evidence="13">
    <location>
        <position position="457"/>
    </location>
    <ligand>
        <name>heme</name>
        <dbReference type="ChEBI" id="CHEBI:30413"/>
    </ligand>
    <ligandPart>
        <name>Fe</name>
        <dbReference type="ChEBI" id="CHEBI:18248"/>
    </ligandPart>
</feature>
<dbReference type="PRINTS" id="PR00463">
    <property type="entry name" value="EP450I"/>
</dbReference>
<organism evidence="16">
    <name type="scientific">Cacopsylla melanoneura</name>
    <dbReference type="NCBI Taxonomy" id="428564"/>
    <lineage>
        <taxon>Eukaryota</taxon>
        <taxon>Metazoa</taxon>
        <taxon>Ecdysozoa</taxon>
        <taxon>Arthropoda</taxon>
        <taxon>Hexapoda</taxon>
        <taxon>Insecta</taxon>
        <taxon>Pterygota</taxon>
        <taxon>Neoptera</taxon>
        <taxon>Paraneoptera</taxon>
        <taxon>Hemiptera</taxon>
        <taxon>Sternorrhyncha</taxon>
        <taxon>Psylloidea</taxon>
        <taxon>Psyllidae</taxon>
        <taxon>Psyllinae</taxon>
        <taxon>Cacopsylla</taxon>
    </lineage>
</organism>
<dbReference type="InterPro" id="IPR036396">
    <property type="entry name" value="Cyt_P450_sf"/>
</dbReference>
<dbReference type="SUPFAM" id="SSF48264">
    <property type="entry name" value="Cytochrome P450"/>
    <property type="match status" value="1"/>
</dbReference>
<keyword evidence="15" id="KW-0812">Transmembrane</keyword>
<dbReference type="GO" id="GO:0005506">
    <property type="term" value="F:iron ion binding"/>
    <property type="evidence" value="ECO:0007669"/>
    <property type="project" value="InterPro"/>
</dbReference>
<evidence type="ECO:0000313" key="16">
    <source>
        <dbReference type="EMBL" id="CAG6650678.1"/>
    </source>
</evidence>
<dbReference type="CDD" id="cd20628">
    <property type="entry name" value="CYP4"/>
    <property type="match status" value="1"/>
</dbReference>
<dbReference type="PROSITE" id="PS00086">
    <property type="entry name" value="CYTOCHROME_P450"/>
    <property type="match status" value="1"/>
</dbReference>
<keyword evidence="5 13" id="KW-0349">Heme</keyword>
<evidence type="ECO:0000256" key="3">
    <source>
        <dbReference type="ARBA" id="ARBA00004406"/>
    </source>
</evidence>
<feature type="transmembrane region" description="Helical" evidence="15">
    <location>
        <begin position="12"/>
        <end position="30"/>
    </location>
</feature>
<evidence type="ECO:0000256" key="10">
    <source>
        <dbReference type="ARBA" id="ARBA00023004"/>
    </source>
</evidence>
<keyword evidence="6 13" id="KW-0479">Metal-binding</keyword>
<evidence type="ECO:0000256" key="7">
    <source>
        <dbReference type="ARBA" id="ARBA00022824"/>
    </source>
</evidence>
<dbReference type="Pfam" id="PF00067">
    <property type="entry name" value="p450"/>
    <property type="match status" value="1"/>
</dbReference>
<dbReference type="PANTHER" id="PTHR24291:SF189">
    <property type="entry name" value="CYTOCHROME P450 4C3-RELATED"/>
    <property type="match status" value="1"/>
</dbReference>
<evidence type="ECO:0000256" key="12">
    <source>
        <dbReference type="ARBA" id="ARBA00023136"/>
    </source>
</evidence>
<evidence type="ECO:0000256" key="15">
    <source>
        <dbReference type="SAM" id="Phobius"/>
    </source>
</evidence>
<dbReference type="InterPro" id="IPR002401">
    <property type="entry name" value="Cyt_P450_E_grp-I"/>
</dbReference>
<dbReference type="GO" id="GO:0005789">
    <property type="term" value="C:endoplasmic reticulum membrane"/>
    <property type="evidence" value="ECO:0007669"/>
    <property type="project" value="UniProtKB-SubCell"/>
</dbReference>
<evidence type="ECO:0000256" key="9">
    <source>
        <dbReference type="ARBA" id="ARBA00023002"/>
    </source>
</evidence>
<dbReference type="PANTHER" id="PTHR24291">
    <property type="entry name" value="CYTOCHROME P450 FAMILY 4"/>
    <property type="match status" value="1"/>
</dbReference>
<evidence type="ECO:0000256" key="4">
    <source>
        <dbReference type="ARBA" id="ARBA00010617"/>
    </source>
</evidence>
<dbReference type="InterPro" id="IPR001128">
    <property type="entry name" value="Cyt_P450"/>
</dbReference>
<evidence type="ECO:0000256" key="1">
    <source>
        <dbReference type="ARBA" id="ARBA00001971"/>
    </source>
</evidence>
<accession>A0A8D8RG18</accession>
<dbReference type="Gene3D" id="1.10.630.10">
    <property type="entry name" value="Cytochrome P450"/>
    <property type="match status" value="1"/>
</dbReference>
<dbReference type="InterPro" id="IPR050196">
    <property type="entry name" value="Cytochrome_P450_Monoox"/>
</dbReference>
<keyword evidence="8" id="KW-0492">Microsome</keyword>
<evidence type="ECO:0000256" key="11">
    <source>
        <dbReference type="ARBA" id="ARBA00023033"/>
    </source>
</evidence>
<comment type="cofactor">
    <cofactor evidence="1 13">
        <name>heme</name>
        <dbReference type="ChEBI" id="CHEBI:30413"/>
    </cofactor>
</comment>
<keyword evidence="12 15" id="KW-0472">Membrane</keyword>
<keyword evidence="7" id="KW-0256">Endoplasmic reticulum</keyword>
<dbReference type="AlphaFoldDB" id="A0A8D8RG18"/>